<name>A0ABS4S8K8_9BACI</name>
<dbReference type="SUPFAM" id="SSF52540">
    <property type="entry name" value="P-loop containing nucleoside triphosphate hydrolases"/>
    <property type="match status" value="2"/>
</dbReference>
<evidence type="ECO:0000313" key="4">
    <source>
        <dbReference type="EMBL" id="MBP2257832.1"/>
    </source>
</evidence>
<comment type="caution">
    <text evidence="4">The sequence shown here is derived from an EMBL/GenBank/DDBJ whole genome shotgun (WGS) entry which is preliminary data.</text>
</comment>
<dbReference type="EMBL" id="JAGIKX010000015">
    <property type="protein sequence ID" value="MBP2257832.1"/>
    <property type="molecule type" value="Genomic_DNA"/>
</dbReference>
<organism evidence="4 5">
    <name type="scientific">Virgibacillus alimentarius</name>
    <dbReference type="NCBI Taxonomy" id="698769"/>
    <lineage>
        <taxon>Bacteria</taxon>
        <taxon>Bacillati</taxon>
        <taxon>Bacillota</taxon>
        <taxon>Bacilli</taxon>
        <taxon>Bacillales</taxon>
        <taxon>Bacillaceae</taxon>
        <taxon>Virgibacillus</taxon>
    </lineage>
</organism>
<feature type="transmembrane region" description="Helical" evidence="2">
    <location>
        <begin position="467"/>
        <end position="485"/>
    </location>
</feature>
<sequence length="989" mass="115903">MKLQRATIYGFGRWVDETIDFSGHSYICIYGENESGKSTLQQFLLFMLFGLPPKQRTFYQPKSSGKLGGRLTVIDDNGKKFTIERLDQVRNGAAKCYTQAGEEHDETWLKEKLKGMTKTIYESIFSFSGADLSNITKMKEDDLGEVLLGIGLTGSNNIYSIEKRLDSKMGDLFKRYGKKPVINQQLKTLEELFSDLKKHEAREDTYKEKKTDIQVIKNEISSLQSSIHQAKEDRFTLEKQQQALPLIKKYHYYLSELSNYPSQIAFPEDGIERLNQLKEQLLPLKSELSVVEDNQRKYKERREELQQKLHEEAVYKQAQEIIEGEQSYLENRREIEKIRVTVKQLETQMKKELEELDLGLDPGDLSNITFPFQIEKTWNDIKNNRDQLNAEQDQIDQEAEYLKKQQNELESLREEEEACVLADQQRNECVHKLNRYNEQDYMRSFQAAKSNQQLKWEKAKKQKEKRISNLFLASVVAAVLIALLASITDDSLLFTGTVILLLLGGGQYFLGKRSLHVTDQFLDTNEEVISSSTITKEEKENIEHLLAEDKQRREKLEVTLQQLKALHVQLMKWEEKKFALQTKEKQLLVRMEEQYKHYPFLEKISVSYWPEFYHAMKNLLSQNRKKVEYEALYQKLNEYQIEFENKCRIFLQDISGESVNDAMEFQLKIIRKSLEDRENAKNVLRQYENWSIDNAEQQRVLKQKVETYEREIRNLYDTANVNSEDDFLKKAKQVEKKKEITEKINQFVSQLSIIFPDGDQNTFINGKGINEQTLQGKYEQNKEVIGELEKEIEAKRHQLASVHSDISNLEMSEAYSNIMHRFHRESEHLKKLANEWAVLQTAKGILTETKRSYRKKYLDKVINRTSTFFAVLTDHRYIKVYPPLENTFFQVEASDEIRYNVNELSKGTIDQLYISLRLAISEIMSNKHCLPFIIDDAFVHFDSIRTMRVMEILADQAKHQQIILFTCKSDILQAAQKAKIIRLGNPIRI</sequence>
<keyword evidence="2" id="KW-0812">Transmembrane</keyword>
<feature type="coiled-coil region" evidence="1">
    <location>
        <begin position="778"/>
        <end position="805"/>
    </location>
</feature>
<dbReference type="Proteomes" id="UP001519294">
    <property type="component" value="Unassembled WGS sequence"/>
</dbReference>
<dbReference type="PANTHER" id="PTHR41259">
    <property type="entry name" value="DOUBLE-STRAND BREAK REPAIR RAD50 ATPASE, PUTATIVE-RELATED"/>
    <property type="match status" value="1"/>
</dbReference>
<evidence type="ECO:0000256" key="2">
    <source>
        <dbReference type="SAM" id="Phobius"/>
    </source>
</evidence>
<gene>
    <name evidence="4" type="ORF">J2Z81_001786</name>
</gene>
<dbReference type="InterPro" id="IPR027417">
    <property type="entry name" value="P-loop_NTPase"/>
</dbReference>
<keyword evidence="2" id="KW-0472">Membrane</keyword>
<keyword evidence="1" id="KW-0175">Coiled coil</keyword>
<keyword evidence="5" id="KW-1185">Reference proteome</keyword>
<feature type="coiled-coil region" evidence="1">
    <location>
        <begin position="539"/>
        <end position="576"/>
    </location>
</feature>
<accession>A0ABS4S8K8</accession>
<evidence type="ECO:0000256" key="1">
    <source>
        <dbReference type="SAM" id="Coils"/>
    </source>
</evidence>
<feature type="coiled-coil region" evidence="1">
    <location>
        <begin position="288"/>
        <end position="355"/>
    </location>
</feature>
<dbReference type="RefSeq" id="WP_226371183.1">
    <property type="nucleotide sequence ID" value="NZ_JAGIKX010000015.1"/>
</dbReference>
<protein>
    <submittedName>
        <fullName evidence="4">Uncharacterized protein YhaN</fullName>
    </submittedName>
</protein>
<dbReference type="Gene3D" id="3.40.50.300">
    <property type="entry name" value="P-loop containing nucleotide triphosphate hydrolases"/>
    <property type="match status" value="2"/>
</dbReference>
<feature type="domain" description="YhaN AAA" evidence="3">
    <location>
        <begin position="1"/>
        <end position="205"/>
    </location>
</feature>
<dbReference type="Pfam" id="PF13514">
    <property type="entry name" value="AAA_27"/>
    <property type="match status" value="1"/>
</dbReference>
<feature type="coiled-coil region" evidence="1">
    <location>
        <begin position="182"/>
        <end position="233"/>
    </location>
</feature>
<dbReference type="InterPro" id="IPR038734">
    <property type="entry name" value="YhaN_AAA"/>
</dbReference>
<feature type="coiled-coil region" evidence="1">
    <location>
        <begin position="385"/>
        <end position="422"/>
    </location>
</feature>
<dbReference type="PANTHER" id="PTHR41259:SF1">
    <property type="entry name" value="DOUBLE-STRAND BREAK REPAIR RAD50 ATPASE, PUTATIVE-RELATED"/>
    <property type="match status" value="1"/>
</dbReference>
<evidence type="ECO:0000259" key="3">
    <source>
        <dbReference type="Pfam" id="PF13514"/>
    </source>
</evidence>
<proteinExistence type="predicted"/>
<reference evidence="4 5" key="1">
    <citation type="submission" date="2021-03" db="EMBL/GenBank/DDBJ databases">
        <title>Genomic Encyclopedia of Type Strains, Phase IV (KMG-IV): sequencing the most valuable type-strain genomes for metagenomic binning, comparative biology and taxonomic classification.</title>
        <authorList>
            <person name="Goeker M."/>
        </authorList>
    </citation>
    <scope>NUCLEOTIDE SEQUENCE [LARGE SCALE GENOMIC DNA]</scope>
    <source>
        <strain evidence="4 5">DSM 25790</strain>
    </source>
</reference>
<feature type="transmembrane region" description="Helical" evidence="2">
    <location>
        <begin position="491"/>
        <end position="510"/>
    </location>
</feature>
<keyword evidence="2" id="KW-1133">Transmembrane helix</keyword>
<evidence type="ECO:0000313" key="5">
    <source>
        <dbReference type="Proteomes" id="UP001519294"/>
    </source>
</evidence>